<dbReference type="GeneID" id="110779348"/>
<dbReference type="RefSeq" id="XP_021839564.1">
    <property type="nucleotide sequence ID" value="XM_021983872.1"/>
</dbReference>
<keyword evidence="10" id="KW-1185">Reference proteome</keyword>
<name>A0A9R0HYW6_SPIOL</name>
<evidence type="ECO:0000256" key="7">
    <source>
        <dbReference type="SAM" id="MobiDB-lite"/>
    </source>
</evidence>
<protein>
    <submittedName>
        <fullName evidence="11 12">Uncharacterized protein LOC110779348</fullName>
    </submittedName>
</protein>
<dbReference type="KEGG" id="soe:110779348"/>
<dbReference type="OrthoDB" id="41588at2759"/>
<keyword evidence="4" id="KW-0963">Cytoplasm</keyword>
<dbReference type="Proteomes" id="UP000813463">
    <property type="component" value="Chromosome 3"/>
</dbReference>
<evidence type="ECO:0000313" key="12">
    <source>
        <dbReference type="RefSeq" id="XP_021839564.1"/>
    </source>
</evidence>
<reference evidence="10" key="1">
    <citation type="journal article" date="2021" name="Nat. Commun.">
        <title>Genomic analyses provide insights into spinach domestication and the genetic basis of agronomic traits.</title>
        <authorList>
            <person name="Cai X."/>
            <person name="Sun X."/>
            <person name="Xu C."/>
            <person name="Sun H."/>
            <person name="Wang X."/>
            <person name="Ge C."/>
            <person name="Zhang Z."/>
            <person name="Wang Q."/>
            <person name="Fei Z."/>
            <person name="Jiao C."/>
            <person name="Wang Q."/>
        </authorList>
    </citation>
    <scope>NUCLEOTIDE SEQUENCE [LARGE SCALE GENOMIC DNA]</scope>
    <source>
        <strain evidence="10">cv. Varoflay</strain>
    </source>
</reference>
<feature type="region of interest" description="Disordered" evidence="7">
    <location>
        <begin position="184"/>
        <end position="211"/>
    </location>
</feature>
<evidence type="ECO:0000256" key="4">
    <source>
        <dbReference type="ARBA" id="ARBA00022490"/>
    </source>
</evidence>
<gene>
    <name evidence="11 12 13" type="primary">LOC110779348</name>
</gene>
<dbReference type="Pfam" id="PF13324">
    <property type="entry name" value="GCIP_N"/>
    <property type="match status" value="1"/>
</dbReference>
<evidence type="ECO:0000256" key="6">
    <source>
        <dbReference type="ARBA" id="ARBA00023306"/>
    </source>
</evidence>
<evidence type="ECO:0000313" key="13">
    <source>
        <dbReference type="RefSeq" id="XP_056696077.1"/>
    </source>
</evidence>
<evidence type="ECO:0000256" key="3">
    <source>
        <dbReference type="ARBA" id="ARBA00008940"/>
    </source>
</evidence>
<keyword evidence="6" id="KW-0131">Cell cycle</keyword>
<proteinExistence type="inferred from homology"/>
<feature type="domain" description="Cyclin-D1-binding protein 1-like C-terminal" evidence="9">
    <location>
        <begin position="211"/>
        <end position="309"/>
    </location>
</feature>
<dbReference type="PANTHER" id="PTHR15492:SF1">
    <property type="entry name" value="CYCLIN-D1-BINDING PROTEIN 1"/>
    <property type="match status" value="1"/>
</dbReference>
<sequence>MGKGEMERLNQTLTVHLTNIHETLQLLDQTPASSLQKVSWDEVIKISEQLSKNATTAGMLCTGEKVKVTVLEENMEAYFNVLQGLLLLAYGTTVGAGPTLTSNIHASIKQVVDCSFLLWRECVTSYGPSGSEKKCTIPQLAGTVWEACSSLKKTPATNIVAIGRAITQVAVSIKDVLREMKELEPCSSDPNSEAESQGQESNISDVDADDEFGKDLSPEEMKVAQLAVVIVSELVTVIKELIRSITGLLKKETRNHEHDGVESLEKLLKLCRGIGIQVDELGACLYPPQELSAITKSCKELSDLIDEVSKELDCLNGSTDAFSERCNTLKTALGVLKIEISDSVAADAVRQNSSGLNVVEQMHNLAVND</sequence>
<keyword evidence="5" id="KW-0539">Nucleus</keyword>
<comment type="similarity">
    <text evidence="3">Belongs to the CCNDBP1 family.</text>
</comment>
<evidence type="ECO:0000313" key="11">
    <source>
        <dbReference type="RefSeq" id="XP_021839559.1"/>
    </source>
</evidence>
<dbReference type="Gene3D" id="1.20.1410.10">
    <property type="entry name" value="I/LWEQ domain"/>
    <property type="match status" value="1"/>
</dbReference>
<dbReference type="InterPro" id="IPR026907">
    <property type="entry name" value="GCIP-like"/>
</dbReference>
<feature type="domain" description="Cyclin-D1-binding protein 1-like N-terminal" evidence="8">
    <location>
        <begin position="42"/>
        <end position="184"/>
    </location>
</feature>
<accession>A0A9R0HYW6</accession>
<dbReference type="RefSeq" id="XP_021839559.1">
    <property type="nucleotide sequence ID" value="XM_021983867.1"/>
</dbReference>
<dbReference type="GO" id="GO:0005634">
    <property type="term" value="C:nucleus"/>
    <property type="evidence" value="ECO:0000318"/>
    <property type="project" value="GO_Central"/>
</dbReference>
<organism evidence="10 12">
    <name type="scientific">Spinacia oleracea</name>
    <name type="common">Spinach</name>
    <dbReference type="NCBI Taxonomy" id="3562"/>
    <lineage>
        <taxon>Eukaryota</taxon>
        <taxon>Viridiplantae</taxon>
        <taxon>Streptophyta</taxon>
        <taxon>Embryophyta</taxon>
        <taxon>Tracheophyta</taxon>
        <taxon>Spermatophyta</taxon>
        <taxon>Magnoliopsida</taxon>
        <taxon>eudicotyledons</taxon>
        <taxon>Gunneridae</taxon>
        <taxon>Pentapetalae</taxon>
        <taxon>Caryophyllales</taxon>
        <taxon>Chenopodiaceae</taxon>
        <taxon>Chenopodioideae</taxon>
        <taxon>Anserineae</taxon>
        <taxon>Spinacia</taxon>
    </lineage>
</organism>
<dbReference type="Pfam" id="PF20936">
    <property type="entry name" value="GCIP_C"/>
    <property type="match status" value="1"/>
</dbReference>
<evidence type="ECO:0000256" key="1">
    <source>
        <dbReference type="ARBA" id="ARBA00004123"/>
    </source>
</evidence>
<dbReference type="AlphaFoldDB" id="A0A9R0HYW6"/>
<evidence type="ECO:0000256" key="2">
    <source>
        <dbReference type="ARBA" id="ARBA00004496"/>
    </source>
</evidence>
<dbReference type="RefSeq" id="XP_056696077.1">
    <property type="nucleotide sequence ID" value="XM_056840099.1"/>
</dbReference>
<evidence type="ECO:0000256" key="5">
    <source>
        <dbReference type="ARBA" id="ARBA00023242"/>
    </source>
</evidence>
<reference evidence="11 12" key="2">
    <citation type="submission" date="2025-04" db="UniProtKB">
        <authorList>
            <consortium name="RefSeq"/>
        </authorList>
    </citation>
    <scope>IDENTIFICATION</scope>
    <source>
        <tissue evidence="13">Leaf</tissue>
    </source>
</reference>
<dbReference type="Gene3D" id="1.20.1420.10">
    <property type="entry name" value="Talin, central domain"/>
    <property type="match status" value="1"/>
</dbReference>
<dbReference type="InterPro" id="IPR049318">
    <property type="entry name" value="GCIP_C"/>
</dbReference>
<comment type="subcellular location">
    <subcellularLocation>
        <location evidence="2">Cytoplasm</location>
    </subcellularLocation>
    <subcellularLocation>
        <location evidence="1">Nucleus</location>
    </subcellularLocation>
</comment>
<dbReference type="InterPro" id="IPR049317">
    <property type="entry name" value="GCIP-like_N"/>
</dbReference>
<evidence type="ECO:0000313" key="10">
    <source>
        <dbReference type="Proteomes" id="UP000813463"/>
    </source>
</evidence>
<dbReference type="PANTHER" id="PTHR15492">
    <property type="entry name" value="CYCLIN D1-BINDING PROTEIN 1"/>
    <property type="match status" value="1"/>
</dbReference>
<dbReference type="GO" id="GO:0005737">
    <property type="term" value="C:cytoplasm"/>
    <property type="evidence" value="ECO:0007669"/>
    <property type="project" value="UniProtKB-SubCell"/>
</dbReference>
<feature type="compositionally biased region" description="Polar residues" evidence="7">
    <location>
        <begin position="188"/>
        <end position="204"/>
    </location>
</feature>
<evidence type="ECO:0000259" key="9">
    <source>
        <dbReference type="Pfam" id="PF20936"/>
    </source>
</evidence>
<evidence type="ECO:0000259" key="8">
    <source>
        <dbReference type="Pfam" id="PF13324"/>
    </source>
</evidence>